<dbReference type="AlphaFoldDB" id="A0A412EZH1"/>
<protein>
    <submittedName>
        <fullName evidence="2">Uncharacterized protein</fullName>
    </submittedName>
</protein>
<reference evidence="2 3" key="1">
    <citation type="submission" date="2018-08" db="EMBL/GenBank/DDBJ databases">
        <title>A genome reference for cultivated species of the human gut microbiota.</title>
        <authorList>
            <person name="Zou Y."/>
            <person name="Xue W."/>
            <person name="Luo G."/>
        </authorList>
    </citation>
    <scope>NUCLEOTIDE SEQUENCE [LARGE SCALE GENOMIC DNA]</scope>
    <source>
        <strain evidence="2 3">AF25-11</strain>
    </source>
</reference>
<dbReference type="Proteomes" id="UP000283652">
    <property type="component" value="Unassembled WGS sequence"/>
</dbReference>
<dbReference type="RefSeq" id="WP_118398745.1">
    <property type="nucleotide sequence ID" value="NZ_QRUK01000017.1"/>
</dbReference>
<feature type="coiled-coil region" evidence="1">
    <location>
        <begin position="131"/>
        <end position="158"/>
    </location>
</feature>
<accession>A0A412EZH1</accession>
<name>A0A412EZH1_9FIRM</name>
<evidence type="ECO:0000313" key="2">
    <source>
        <dbReference type="EMBL" id="RGR58377.1"/>
    </source>
</evidence>
<evidence type="ECO:0000313" key="3">
    <source>
        <dbReference type="Proteomes" id="UP000283652"/>
    </source>
</evidence>
<keyword evidence="1" id="KW-0175">Coiled coil</keyword>
<proteinExistence type="predicted"/>
<comment type="caution">
    <text evidence="2">The sequence shown here is derived from an EMBL/GenBank/DDBJ whole genome shotgun (WGS) entry which is preliminary data.</text>
</comment>
<sequence>MNNIIDCRLDSTCKEIYTGIWQHDYGQILRITGADLPKAVEVQFSLRDKGGDTLTRIGTTVDGVTEVKVPDSFLKNENCTQNYLIYAWIYVTDDASGNTEYQIILHVKSRPKPEEPTEEPLPEPNIFHDTVEAVNASADRAENALKETKEIRDNLNLDLSEKITRPDTAKVGQVLAVKEIDESGKPAVFEAEDVKVPTKTSELENDSGFLTEHQDISGKLDKEKLPEAIDDALVQAKESGEFNGKDGAPGEKGDPGEITYVENPYDDTEIKKDVKGIKQAFEDSVEVAVENKIPLWTPESAEVGQMLWVKQKNDDGSVILETVEMPTESVSDVQINGTSIVENGIANIPAYWSNTANGIEFLNTKTKKIQLRLVDPSKKDISNRSAGIYQAINTFNYDYTVKSAMSAPIADTAGMIEGVYHYPAWTAEERAAARERMGTWVTIADITLEEDVSMIEQIDIHGYRKYEIIVTLPSVIKTDCFIQPRICSATGQTTSMAYESAKNAQFLLFEIEEFFYCGGENYATFIGCESYKGEVGAVTPGNKKYSSVMFNYNDKEVYPYIASVGLIANGTVFPSGSRIAIRGCD</sequence>
<evidence type="ECO:0000256" key="1">
    <source>
        <dbReference type="SAM" id="Coils"/>
    </source>
</evidence>
<gene>
    <name evidence="2" type="ORF">DWY33_09650</name>
</gene>
<dbReference type="EMBL" id="QRUK01000017">
    <property type="protein sequence ID" value="RGR58377.1"/>
    <property type="molecule type" value="Genomic_DNA"/>
</dbReference>
<organism evidence="2 3">
    <name type="scientific">Dorea formicigenerans</name>
    <dbReference type="NCBI Taxonomy" id="39486"/>
    <lineage>
        <taxon>Bacteria</taxon>
        <taxon>Bacillati</taxon>
        <taxon>Bacillota</taxon>
        <taxon>Clostridia</taxon>
        <taxon>Lachnospirales</taxon>
        <taxon>Lachnospiraceae</taxon>
        <taxon>Dorea</taxon>
    </lineage>
</organism>